<organism evidence="2">
    <name type="scientific">Oryza punctata</name>
    <name type="common">Red rice</name>
    <dbReference type="NCBI Taxonomy" id="4537"/>
    <lineage>
        <taxon>Eukaryota</taxon>
        <taxon>Viridiplantae</taxon>
        <taxon>Streptophyta</taxon>
        <taxon>Embryophyta</taxon>
        <taxon>Tracheophyta</taxon>
        <taxon>Spermatophyta</taxon>
        <taxon>Magnoliopsida</taxon>
        <taxon>Liliopsida</taxon>
        <taxon>Poales</taxon>
        <taxon>Poaceae</taxon>
        <taxon>BOP clade</taxon>
        <taxon>Oryzoideae</taxon>
        <taxon>Oryzeae</taxon>
        <taxon>Oryzinae</taxon>
        <taxon>Oryza</taxon>
    </lineage>
</organism>
<dbReference type="AlphaFoldDB" id="A0A0E0M675"/>
<dbReference type="Proteomes" id="UP000026962">
    <property type="component" value="Chromosome 10"/>
</dbReference>
<keyword evidence="3" id="KW-1185">Reference proteome</keyword>
<protein>
    <submittedName>
        <fullName evidence="2">Uncharacterized protein</fullName>
    </submittedName>
</protein>
<dbReference type="HOGENOM" id="CLU_2501827_0_0_1"/>
<dbReference type="EnsemblPlants" id="OPUNC10G04200.1">
    <property type="protein sequence ID" value="OPUNC10G04200.1"/>
    <property type="gene ID" value="OPUNC10G04200"/>
</dbReference>
<reference evidence="2" key="2">
    <citation type="submission" date="2018-05" db="EMBL/GenBank/DDBJ databases">
        <title>OpunRS2 (Oryza punctata Reference Sequence Version 2).</title>
        <authorList>
            <person name="Zhang J."/>
            <person name="Kudrna D."/>
            <person name="Lee S."/>
            <person name="Talag J."/>
            <person name="Welchert J."/>
            <person name="Wing R.A."/>
        </authorList>
    </citation>
    <scope>NUCLEOTIDE SEQUENCE [LARGE SCALE GENOMIC DNA]</scope>
</reference>
<feature type="compositionally biased region" description="Basic and acidic residues" evidence="1">
    <location>
        <begin position="27"/>
        <end position="39"/>
    </location>
</feature>
<reference evidence="2" key="1">
    <citation type="submission" date="2015-04" db="UniProtKB">
        <authorList>
            <consortium name="EnsemblPlants"/>
        </authorList>
    </citation>
    <scope>IDENTIFICATION</scope>
</reference>
<evidence type="ECO:0000313" key="3">
    <source>
        <dbReference type="Proteomes" id="UP000026962"/>
    </source>
</evidence>
<dbReference type="Gramene" id="OPUNC10G04200.1">
    <property type="protein sequence ID" value="OPUNC10G04200.1"/>
    <property type="gene ID" value="OPUNC10G04200"/>
</dbReference>
<feature type="region of interest" description="Disordered" evidence="1">
    <location>
        <begin position="1"/>
        <end position="50"/>
    </location>
</feature>
<accession>A0A0E0M675</accession>
<proteinExistence type="predicted"/>
<evidence type="ECO:0000256" key="1">
    <source>
        <dbReference type="SAM" id="MobiDB-lite"/>
    </source>
</evidence>
<evidence type="ECO:0000313" key="2">
    <source>
        <dbReference type="EnsemblPlants" id="OPUNC10G04200.1"/>
    </source>
</evidence>
<name>A0A0E0M675_ORYPU</name>
<sequence>MEHCLRPINGSDPVEIGSNPNIALGDRMLKPELPGERKGSARWGSAGGEEERGGRIFRLPLRTKTMRSSGVWGGGNDEYGCVDQPI</sequence>